<evidence type="ECO:0000256" key="1">
    <source>
        <dbReference type="ARBA" id="ARBA00010552"/>
    </source>
</evidence>
<dbReference type="RefSeq" id="WP_023399754.1">
    <property type="nucleotide sequence ID" value="NZ_JASJUT010000004.1"/>
</dbReference>
<dbReference type="NCBIfam" id="TIGR00004">
    <property type="entry name" value="Rid family detoxifying hydrolase"/>
    <property type="match status" value="1"/>
</dbReference>
<dbReference type="PANTHER" id="PTHR11803:SF39">
    <property type="entry name" value="2-IMINOBUTANOATE_2-IMINOPROPANOATE DEAMINASE"/>
    <property type="match status" value="1"/>
</dbReference>
<reference evidence="2 3" key="1">
    <citation type="submission" date="2023-05" db="EMBL/GenBank/DDBJ databases">
        <title>Pseudoalteromonas ardens sp. nov., Pseudoalteromonas obscura sp. nov., and Pseudoalteromonas umbrosa sp. nov., isolated from the coral Montipora capitata.</title>
        <authorList>
            <person name="Thomas E.M."/>
            <person name="Smith E.M."/>
            <person name="Papke E."/>
            <person name="Shlafstein M.D."/>
            <person name="Oline D.K."/>
            <person name="Videau P."/>
            <person name="Saw J.H."/>
            <person name="Strangman W.K."/>
            <person name="Ushijima B."/>
        </authorList>
    </citation>
    <scope>NUCLEOTIDE SEQUENCE [LARGE SCALE GENOMIC DNA]</scope>
    <source>
        <strain evidence="2 3">P94</strain>
    </source>
</reference>
<comment type="caution">
    <text evidence="2">The sequence shown here is derived from an EMBL/GenBank/DDBJ whole genome shotgun (WGS) entry which is preliminary data.</text>
</comment>
<dbReference type="EMBL" id="JASJUT010000004">
    <property type="protein sequence ID" value="MDK2595874.1"/>
    <property type="molecule type" value="Genomic_DNA"/>
</dbReference>
<dbReference type="Proteomes" id="UP001231915">
    <property type="component" value="Unassembled WGS sequence"/>
</dbReference>
<comment type="similarity">
    <text evidence="1">Belongs to the RutC family.</text>
</comment>
<dbReference type="InterPro" id="IPR006175">
    <property type="entry name" value="YjgF/YER057c/UK114"/>
</dbReference>
<dbReference type="PROSITE" id="PS01094">
    <property type="entry name" value="UPF0076"/>
    <property type="match status" value="1"/>
</dbReference>
<keyword evidence="3" id="KW-1185">Reference proteome</keyword>
<dbReference type="PANTHER" id="PTHR11803">
    <property type="entry name" value="2-IMINOBUTANOATE/2-IMINOPROPANOATE DEAMINASE RIDA"/>
    <property type="match status" value="1"/>
</dbReference>
<name>A0ABT7ELG7_9GAMM</name>
<proteinExistence type="inferred from homology"/>
<evidence type="ECO:0000313" key="3">
    <source>
        <dbReference type="Proteomes" id="UP001231915"/>
    </source>
</evidence>
<organism evidence="2 3">
    <name type="scientific">Pseudoalteromonas obscura</name>
    <dbReference type="NCBI Taxonomy" id="3048491"/>
    <lineage>
        <taxon>Bacteria</taxon>
        <taxon>Pseudomonadati</taxon>
        <taxon>Pseudomonadota</taxon>
        <taxon>Gammaproteobacteria</taxon>
        <taxon>Alteromonadales</taxon>
        <taxon>Pseudoalteromonadaceae</taxon>
        <taxon>Pseudoalteromonas</taxon>
    </lineage>
</organism>
<gene>
    <name evidence="2" type="ORF">QNM18_12515</name>
</gene>
<dbReference type="Gene3D" id="3.30.1330.40">
    <property type="entry name" value="RutC-like"/>
    <property type="match status" value="1"/>
</dbReference>
<dbReference type="InterPro" id="IPR019897">
    <property type="entry name" value="RidA_CS"/>
</dbReference>
<dbReference type="InterPro" id="IPR006056">
    <property type="entry name" value="RidA"/>
</dbReference>
<dbReference type="CDD" id="cd00448">
    <property type="entry name" value="YjgF_YER057c_UK114_family"/>
    <property type="match status" value="1"/>
</dbReference>
<dbReference type="InterPro" id="IPR035959">
    <property type="entry name" value="RutC-like_sf"/>
</dbReference>
<dbReference type="Pfam" id="PF01042">
    <property type="entry name" value="Ribonuc_L-PSP"/>
    <property type="match status" value="1"/>
</dbReference>
<protein>
    <submittedName>
        <fullName evidence="2">RidA family protein</fullName>
    </submittedName>
</protein>
<dbReference type="SUPFAM" id="SSF55298">
    <property type="entry name" value="YjgF-like"/>
    <property type="match status" value="1"/>
</dbReference>
<sequence>MNKAIISTDQAPAAIGTYNQAIKVGTAVYLSGQIPLVPNTMEIVSEDFSEQTHQVFKNLSAVCEAAGGQLQDMVKVNIFMTDLSNFATVNEIMSQYFKTPYPARAAIGVKELPKNVQIEIDGIMELPSMN</sequence>
<accession>A0ABT7ELG7</accession>
<evidence type="ECO:0000313" key="2">
    <source>
        <dbReference type="EMBL" id="MDK2595874.1"/>
    </source>
</evidence>